<organism evidence="2 3">
    <name type="scientific">Alteribacter lacisalsi</name>
    <dbReference type="NCBI Taxonomy" id="2045244"/>
    <lineage>
        <taxon>Bacteria</taxon>
        <taxon>Bacillati</taxon>
        <taxon>Bacillota</taxon>
        <taxon>Bacilli</taxon>
        <taxon>Bacillales</taxon>
        <taxon>Bacillaceae</taxon>
        <taxon>Alteribacter</taxon>
    </lineage>
</organism>
<protein>
    <recommendedName>
        <fullName evidence="1">Putative amidase domain-containing protein</fullName>
    </recommendedName>
</protein>
<proteinExistence type="predicted"/>
<dbReference type="EMBL" id="PDOF01000001">
    <property type="protein sequence ID" value="PYZ99247.1"/>
    <property type="molecule type" value="Genomic_DNA"/>
</dbReference>
<feature type="domain" description="Putative amidase" evidence="1">
    <location>
        <begin position="111"/>
        <end position="264"/>
    </location>
</feature>
<dbReference type="Proteomes" id="UP000248066">
    <property type="component" value="Unassembled WGS sequence"/>
</dbReference>
<dbReference type="AlphaFoldDB" id="A0A2W0HDD9"/>
<dbReference type="OrthoDB" id="9812429at2"/>
<keyword evidence="3" id="KW-1185">Reference proteome</keyword>
<evidence type="ECO:0000313" key="3">
    <source>
        <dbReference type="Proteomes" id="UP000248066"/>
    </source>
</evidence>
<reference evidence="2 3" key="1">
    <citation type="submission" date="2017-10" db="EMBL/GenBank/DDBJ databases">
        <title>Bacillus sp. nov., a halophilic bacterium isolated from a Yangshapao Lake.</title>
        <authorList>
            <person name="Wang H."/>
        </authorList>
    </citation>
    <scope>NUCLEOTIDE SEQUENCE [LARGE SCALE GENOMIC DNA]</scope>
    <source>
        <strain evidence="2 3">YSP-3</strain>
    </source>
</reference>
<accession>A0A2W0HDD9</accession>
<sequence>MNEGEAFARKEEQLYSRGASIIKNILDGHIIRHQSVADKELYDYILYFQHVIRQGGQLYMEEQMQLRRAVLEDGELSDDYLVNEEGSGMEELPVKEAELPARDTDAPEYRRYNRLDAVRYAERWWNTPNPAYKKFENNCTNYISQCIHAGGVPMTGSGSRGKGWWYRGSNWSYSWTVANAFRWYVSGAKPVIKAREVQSPEELIRGDIICYDFTGDGRWNHTTIVVGKDKENKPLVNANTTNSRMRYWNYEDSTAWTPNIKYKFFHLVD</sequence>
<dbReference type="InterPro" id="IPR024301">
    <property type="entry name" value="Amidase_6"/>
</dbReference>
<dbReference type="Pfam" id="PF12671">
    <property type="entry name" value="Amidase_6"/>
    <property type="match status" value="1"/>
</dbReference>
<comment type="caution">
    <text evidence="2">The sequence shown here is derived from an EMBL/GenBank/DDBJ whole genome shotgun (WGS) entry which is preliminary data.</text>
</comment>
<gene>
    <name evidence="2" type="ORF">CR205_11065</name>
</gene>
<dbReference type="PANTHER" id="PTHR40032">
    <property type="entry name" value="EXPORTED PROTEIN-RELATED"/>
    <property type="match status" value="1"/>
</dbReference>
<evidence type="ECO:0000313" key="2">
    <source>
        <dbReference type="EMBL" id="PYZ99247.1"/>
    </source>
</evidence>
<name>A0A2W0HDD9_9BACI</name>
<evidence type="ECO:0000259" key="1">
    <source>
        <dbReference type="Pfam" id="PF12671"/>
    </source>
</evidence>
<dbReference type="PANTHER" id="PTHR40032:SF1">
    <property type="entry name" value="EXPORTED PROTEIN"/>
    <property type="match status" value="1"/>
</dbReference>